<evidence type="ECO:0000313" key="1">
    <source>
        <dbReference type="EMBL" id="DAG03287.1"/>
    </source>
</evidence>
<sequence length="72" mass="8473">MYDSYPSTYSNKDENYVDFSKINVGLKKLPDAIFDINAFKTVNPSLGDKRRVLEALKRNDKRTLREISDFFY</sequence>
<organism evidence="1">
    <name type="scientific">Siphoviridae sp. ct2D011</name>
    <dbReference type="NCBI Taxonomy" id="2825314"/>
    <lineage>
        <taxon>Viruses</taxon>
        <taxon>Duplodnaviria</taxon>
        <taxon>Heunggongvirae</taxon>
        <taxon>Uroviricota</taxon>
        <taxon>Caudoviricetes</taxon>
    </lineage>
</organism>
<accession>A0A8S5V9K6</accession>
<protein>
    <submittedName>
        <fullName evidence="1">Uncharacterized protein</fullName>
    </submittedName>
</protein>
<name>A0A8S5V9K6_9CAUD</name>
<dbReference type="EMBL" id="BK016226">
    <property type="protein sequence ID" value="DAG03287.1"/>
    <property type="molecule type" value="Genomic_DNA"/>
</dbReference>
<proteinExistence type="predicted"/>
<reference evidence="1" key="1">
    <citation type="journal article" date="2021" name="Proc. Natl. Acad. Sci. U.S.A.">
        <title>A Catalog of Tens of Thousands of Viruses from Human Metagenomes Reveals Hidden Associations with Chronic Diseases.</title>
        <authorList>
            <person name="Tisza M.J."/>
            <person name="Buck C.B."/>
        </authorList>
    </citation>
    <scope>NUCLEOTIDE SEQUENCE</scope>
    <source>
        <strain evidence="1">Ct2D011</strain>
    </source>
</reference>